<name>A0A4Z2G5G2_9TELE</name>
<reference evidence="1 2" key="1">
    <citation type="submission" date="2019-03" db="EMBL/GenBank/DDBJ databases">
        <title>First draft genome of Liparis tanakae, snailfish: a comprehensive survey of snailfish specific genes.</title>
        <authorList>
            <person name="Kim W."/>
            <person name="Song I."/>
            <person name="Jeong J.-H."/>
            <person name="Kim D."/>
            <person name="Kim S."/>
            <person name="Ryu S."/>
            <person name="Song J.Y."/>
            <person name="Lee S.K."/>
        </authorList>
    </citation>
    <scope>NUCLEOTIDE SEQUENCE [LARGE SCALE GENOMIC DNA]</scope>
    <source>
        <tissue evidence="1">Muscle</tissue>
    </source>
</reference>
<accession>A0A4Z2G5G2</accession>
<gene>
    <name evidence="1" type="ORF">EYF80_040991</name>
</gene>
<evidence type="ECO:0000313" key="2">
    <source>
        <dbReference type="Proteomes" id="UP000314294"/>
    </source>
</evidence>
<dbReference type="Proteomes" id="UP000314294">
    <property type="component" value="Unassembled WGS sequence"/>
</dbReference>
<dbReference type="EMBL" id="SRLO01000681">
    <property type="protein sequence ID" value="TNN48816.1"/>
    <property type="molecule type" value="Genomic_DNA"/>
</dbReference>
<protein>
    <submittedName>
        <fullName evidence="1">Uncharacterized protein</fullName>
    </submittedName>
</protein>
<sequence length="158" mass="17125">MLYNPTLRLLTHPQHSGAASCFESPVEQLGVQSLARSVRTGHRIADPAPRGLHLHAKKQVAKRSGGRSTQFVVNEDRQARLDRNLPIPSDKGMKGCRRPAFSFETQCVNSPSGCPGMLSERSTTYQTHKGLLKPPLRILDPGSLAVIDSLEIGMGSSG</sequence>
<keyword evidence="2" id="KW-1185">Reference proteome</keyword>
<evidence type="ECO:0000313" key="1">
    <source>
        <dbReference type="EMBL" id="TNN48816.1"/>
    </source>
</evidence>
<dbReference type="AlphaFoldDB" id="A0A4Z2G5G2"/>
<organism evidence="1 2">
    <name type="scientific">Liparis tanakae</name>
    <name type="common">Tanaka's snailfish</name>
    <dbReference type="NCBI Taxonomy" id="230148"/>
    <lineage>
        <taxon>Eukaryota</taxon>
        <taxon>Metazoa</taxon>
        <taxon>Chordata</taxon>
        <taxon>Craniata</taxon>
        <taxon>Vertebrata</taxon>
        <taxon>Euteleostomi</taxon>
        <taxon>Actinopterygii</taxon>
        <taxon>Neopterygii</taxon>
        <taxon>Teleostei</taxon>
        <taxon>Neoteleostei</taxon>
        <taxon>Acanthomorphata</taxon>
        <taxon>Eupercaria</taxon>
        <taxon>Perciformes</taxon>
        <taxon>Cottioidei</taxon>
        <taxon>Cottales</taxon>
        <taxon>Liparidae</taxon>
        <taxon>Liparis</taxon>
    </lineage>
</organism>
<proteinExistence type="predicted"/>
<comment type="caution">
    <text evidence="1">The sequence shown here is derived from an EMBL/GenBank/DDBJ whole genome shotgun (WGS) entry which is preliminary data.</text>
</comment>